<evidence type="ECO:0008006" key="3">
    <source>
        <dbReference type="Google" id="ProtNLM"/>
    </source>
</evidence>
<proteinExistence type="predicted"/>
<protein>
    <recommendedName>
        <fullName evidence="3">CRISPR-associated protein</fullName>
    </recommendedName>
</protein>
<reference evidence="2" key="1">
    <citation type="submission" date="2015-02" db="EMBL/GenBank/DDBJ databases">
        <title>Pyrococcus kukulkanii sp. nov., a novel hyperthermophilic archaeon isolated from a deep-sea hydrothermal vent at the Guaymas Basin.</title>
        <authorList>
            <person name="Oger P.M."/>
            <person name="Callac N."/>
            <person name="Jebbar M."/>
            <person name="Godfroy A."/>
        </authorList>
    </citation>
    <scope>NUCLEOTIDE SEQUENCE [LARGE SCALE GENOMIC DNA]</scope>
    <source>
        <strain evidence="2">NCB100</strain>
    </source>
</reference>
<dbReference type="PATRIC" id="fig|1609559.3.peg.1352"/>
<dbReference type="STRING" id="1609559.TQ32_06455"/>
<dbReference type="Proteomes" id="UP000070587">
    <property type="component" value="Chromosome"/>
</dbReference>
<reference evidence="1 2" key="2">
    <citation type="journal article" date="2016" name="Int. J. Syst. Evol. Microbiol.">
        <title>Pyrococcus kukulkanii sp. nov., a hyperthermophilic, piezophilic archaeon isolated from a deep-sea hydrothermal vent.</title>
        <authorList>
            <person name="Callac N."/>
            <person name="Oger P."/>
            <person name="Lesongeur F."/>
            <person name="Rattray J.E."/>
            <person name="Vannier P."/>
            <person name="Michoud G."/>
            <person name="Beauverger M."/>
            <person name="Gayet N."/>
            <person name="Rouxel O."/>
            <person name="Jebbar M."/>
            <person name="Godfroy A."/>
        </authorList>
    </citation>
    <scope>NUCLEOTIDE SEQUENCE [LARGE SCALE GENOMIC DNA]</scope>
    <source>
        <strain evidence="1 2">NCB100</strain>
    </source>
</reference>
<gene>
    <name evidence="1" type="ORF">TQ32_06455</name>
</gene>
<evidence type="ECO:0000313" key="1">
    <source>
        <dbReference type="EMBL" id="AMM54157.1"/>
    </source>
</evidence>
<sequence length="481" mass="55381">MKVYVTSVGTSPEAVFNPLWHLIEVYSWVPDRIYMFWNDDVVDVLKEVKELLERLKRAYNINLEVIVDESMKFSEDNPIEFREKVSSLLQSLRGKEVIVDITPGRKFMSALMLGAGMINDVAEIVYLHLQDFRRYMGKLLFEIPMVEQQLFLKEQLTGKKGRIEFSGRKKGKPQEVKIRREELMAVINSMYIDGDDVFTVKVGDALIGRVKLERRVKFSVPSFVNLNDDIHGDHDLIREALIAGGLAKFRNWDELISLIRSLKTSKRPVYIGFDTNTLYFRVPSKILEDPRFKEEGNLIVDFVYSDEVAEEVGRRLNDKLPYGREYGEFSNQPTPRARLAMIGSVELEKIKMLGAERAKSREVAVGDTKIALDYKVFAEEKDANVVVVTTDDTAYSEMNAYSGTGLIPFKLEWEFSFGSTLEGTWEELRDSIYTLAVLLGEMKIGKYSILGIWRGKSHGDWKDEVVRVRNFEYSRILEVLR</sequence>
<accession>A0A127BA93</accession>
<dbReference type="GeneID" id="28491461"/>
<dbReference type="RefSeq" id="WP_068322491.1">
    <property type="nucleotide sequence ID" value="NZ_CP010835.1"/>
</dbReference>
<dbReference type="KEGG" id="pyc:TQ32_06455"/>
<name>A0A127BA93_9EURY</name>
<dbReference type="EMBL" id="CP010835">
    <property type="protein sequence ID" value="AMM54157.1"/>
    <property type="molecule type" value="Genomic_DNA"/>
</dbReference>
<evidence type="ECO:0000313" key="2">
    <source>
        <dbReference type="Proteomes" id="UP000070587"/>
    </source>
</evidence>
<dbReference type="AlphaFoldDB" id="A0A127BA93"/>
<dbReference type="OrthoDB" id="258845at2157"/>
<organism evidence="1 2">
    <name type="scientific">Pyrococcus kukulkanii</name>
    <dbReference type="NCBI Taxonomy" id="1609559"/>
    <lineage>
        <taxon>Archaea</taxon>
        <taxon>Methanobacteriati</taxon>
        <taxon>Methanobacteriota</taxon>
        <taxon>Thermococci</taxon>
        <taxon>Thermococcales</taxon>
        <taxon>Thermococcaceae</taxon>
        <taxon>Pyrococcus</taxon>
    </lineage>
</organism>